<proteinExistence type="predicted"/>
<reference evidence="2 3" key="1">
    <citation type="submission" date="2020-04" db="EMBL/GenBank/DDBJ databases">
        <title>Complete genome of a Psychrophilic, Marine, Gas Vacuolate Bacterium Polaromonas vacuolata KCTC 22033T.</title>
        <authorList>
            <person name="Hwang K."/>
            <person name="Kim K.M."/>
        </authorList>
    </citation>
    <scope>NUCLEOTIDE SEQUENCE [LARGE SCALE GENOMIC DNA]</scope>
    <source>
        <strain evidence="2 3">KCTC 22033</strain>
    </source>
</reference>
<keyword evidence="1" id="KW-0812">Transmembrane</keyword>
<evidence type="ECO:0000313" key="3">
    <source>
        <dbReference type="Proteomes" id="UP000502041"/>
    </source>
</evidence>
<keyword evidence="1" id="KW-1133">Transmembrane helix</keyword>
<dbReference type="EMBL" id="CP051461">
    <property type="protein sequence ID" value="QJC54769.1"/>
    <property type="molecule type" value="Genomic_DNA"/>
</dbReference>
<dbReference type="KEGG" id="pvac:HC248_00031"/>
<organism evidence="2 3">
    <name type="scientific">Polaromonas vacuolata</name>
    <dbReference type="NCBI Taxonomy" id="37448"/>
    <lineage>
        <taxon>Bacteria</taxon>
        <taxon>Pseudomonadati</taxon>
        <taxon>Pseudomonadota</taxon>
        <taxon>Betaproteobacteria</taxon>
        <taxon>Burkholderiales</taxon>
        <taxon>Comamonadaceae</taxon>
        <taxon>Polaromonas</taxon>
    </lineage>
</organism>
<feature type="transmembrane region" description="Helical" evidence="1">
    <location>
        <begin position="65"/>
        <end position="87"/>
    </location>
</feature>
<feature type="transmembrane region" description="Helical" evidence="1">
    <location>
        <begin position="39"/>
        <end position="59"/>
    </location>
</feature>
<evidence type="ECO:0000256" key="1">
    <source>
        <dbReference type="SAM" id="Phobius"/>
    </source>
</evidence>
<name>A0A6H2H4I8_9BURK</name>
<gene>
    <name evidence="2" type="ORF">HC248_00031</name>
</gene>
<sequence length="172" mass="18650">MTSFVHTNFPKTHAGADRLESAAGAIGQARRSFSGSRSLTTLLLSSVAAAIMVAAYQVMDNVAEGHLLMVWVAMWAVAFALLAIIAGTARGLAAKLKVSMDNWSANLARQRADTRLWEAAKNDSRVMADLRSAQTRYESEFSVTLPATKTATEQPNLDTASTLSRVYRHSYV</sequence>
<dbReference type="AlphaFoldDB" id="A0A6H2H4I8"/>
<keyword evidence="1" id="KW-0472">Membrane</keyword>
<dbReference type="RefSeq" id="WP_168920713.1">
    <property type="nucleotide sequence ID" value="NZ_CP051461.1"/>
</dbReference>
<keyword evidence="3" id="KW-1185">Reference proteome</keyword>
<accession>A0A6H2H4I8</accession>
<protein>
    <submittedName>
        <fullName evidence="2">Uncharacterized protein</fullName>
    </submittedName>
</protein>
<dbReference type="Proteomes" id="UP000502041">
    <property type="component" value="Chromosome"/>
</dbReference>
<evidence type="ECO:0000313" key="2">
    <source>
        <dbReference type="EMBL" id="QJC54769.1"/>
    </source>
</evidence>